<evidence type="ECO:0000313" key="4">
    <source>
        <dbReference type="EMBL" id="MDO3721223.1"/>
    </source>
</evidence>
<accession>A0ABT8VZ65</accession>
<dbReference type="Proteomes" id="UP001168640">
    <property type="component" value="Unassembled WGS sequence"/>
</dbReference>
<dbReference type="EMBL" id="JAUMIS010000001">
    <property type="protein sequence ID" value="MDO3721223.1"/>
    <property type="molecule type" value="Genomic_DNA"/>
</dbReference>
<dbReference type="RefSeq" id="WP_223794870.1">
    <property type="nucleotide sequence ID" value="NZ_JAUMIS010000001.1"/>
</dbReference>
<dbReference type="Gene3D" id="1.10.150.130">
    <property type="match status" value="1"/>
</dbReference>
<sequence>MENTQALDQSQPGLSKRVKKAIERQQLSQRTEQSYLHWITRFITFHDCQDPEMLAEEEQHAFLRYLDERAQVSRARLNQAKQALVFFYEDVLDKVESRDTAAA</sequence>
<dbReference type="Pfam" id="PF13495">
    <property type="entry name" value="Phage_int_SAM_4"/>
    <property type="match status" value="1"/>
</dbReference>
<comment type="caution">
    <text evidence="4">The sequence shown here is derived from an EMBL/GenBank/DDBJ whole genome shotgun (WGS) entry which is preliminary data.</text>
</comment>
<feature type="compositionally biased region" description="Polar residues" evidence="2">
    <location>
        <begin position="1"/>
        <end position="13"/>
    </location>
</feature>
<dbReference type="InterPro" id="IPR004107">
    <property type="entry name" value="Integrase_SAM-like_N"/>
</dbReference>
<protein>
    <submittedName>
        <fullName evidence="4">Site-specific integrase</fullName>
    </submittedName>
</protein>
<gene>
    <name evidence="4" type="ORF">QVZ43_05775</name>
</gene>
<evidence type="ECO:0000313" key="5">
    <source>
        <dbReference type="Proteomes" id="UP001168640"/>
    </source>
</evidence>
<reference evidence="4" key="1">
    <citation type="submission" date="2023-07" db="EMBL/GenBank/DDBJ databases">
        <title>Marinobacter sp. chi1 genome sequencing and assembly.</title>
        <authorList>
            <person name="Park S."/>
        </authorList>
    </citation>
    <scope>NUCLEOTIDE SEQUENCE</scope>
    <source>
        <strain evidence="4">Chi1</strain>
    </source>
</reference>
<evidence type="ECO:0000256" key="2">
    <source>
        <dbReference type="SAM" id="MobiDB-lite"/>
    </source>
</evidence>
<keyword evidence="5" id="KW-1185">Reference proteome</keyword>
<feature type="domain" description="Integrase SAM-like N-terminal" evidence="3">
    <location>
        <begin position="15"/>
        <end position="94"/>
    </location>
</feature>
<keyword evidence="1" id="KW-0238">DNA-binding</keyword>
<feature type="region of interest" description="Disordered" evidence="2">
    <location>
        <begin position="1"/>
        <end position="22"/>
    </location>
</feature>
<proteinExistence type="predicted"/>
<evidence type="ECO:0000259" key="3">
    <source>
        <dbReference type="Pfam" id="PF13495"/>
    </source>
</evidence>
<organism evidence="4 5">
    <name type="scientific">Marinobacter suaedae</name>
    <dbReference type="NCBI Taxonomy" id="3057675"/>
    <lineage>
        <taxon>Bacteria</taxon>
        <taxon>Pseudomonadati</taxon>
        <taxon>Pseudomonadota</taxon>
        <taxon>Gammaproteobacteria</taxon>
        <taxon>Pseudomonadales</taxon>
        <taxon>Marinobacteraceae</taxon>
        <taxon>Marinobacter</taxon>
    </lineage>
</organism>
<evidence type="ECO:0000256" key="1">
    <source>
        <dbReference type="ARBA" id="ARBA00023125"/>
    </source>
</evidence>
<name>A0ABT8VZ65_9GAMM</name>
<dbReference type="InterPro" id="IPR010998">
    <property type="entry name" value="Integrase_recombinase_N"/>
</dbReference>